<organism evidence="3 4">
    <name type="scientific">Alterirhizorhabdus solaris</name>
    <dbReference type="NCBI Taxonomy" id="2529389"/>
    <lineage>
        <taxon>Bacteria</taxon>
        <taxon>Pseudomonadati</taxon>
        <taxon>Pseudomonadota</taxon>
        <taxon>Alphaproteobacteria</taxon>
        <taxon>Sphingomonadales</taxon>
        <taxon>Rhizorhabdaceae</taxon>
        <taxon>Alterirhizorhabdus</taxon>
    </lineage>
</organism>
<name>A0A558QWX1_9SPHN</name>
<evidence type="ECO:0000259" key="2">
    <source>
        <dbReference type="Pfam" id="PF13400"/>
    </source>
</evidence>
<reference evidence="3 4" key="1">
    <citation type="submission" date="2019-07" db="EMBL/GenBank/DDBJ databases">
        <title>Sphingomonas solaris sp. nov., isolated from a solar panel from Boston, Massachusetts.</title>
        <authorList>
            <person name="Tanner K."/>
            <person name="Pascual J."/>
            <person name="Mancuso C."/>
            <person name="Pereto J."/>
            <person name="Khalil A."/>
            <person name="Vilanova C."/>
        </authorList>
    </citation>
    <scope>NUCLEOTIDE SEQUENCE [LARGE SCALE GENOMIC DNA]</scope>
    <source>
        <strain evidence="3 4">R4DWN</strain>
    </source>
</reference>
<dbReference type="AlphaFoldDB" id="A0A558QWX1"/>
<dbReference type="OrthoDB" id="7522752at2"/>
<dbReference type="Pfam" id="PF13400">
    <property type="entry name" value="Tad"/>
    <property type="match status" value="1"/>
</dbReference>
<evidence type="ECO:0000313" key="3">
    <source>
        <dbReference type="EMBL" id="TVV71567.1"/>
    </source>
</evidence>
<accession>A0A558QWX1</accession>
<keyword evidence="1" id="KW-0812">Transmembrane</keyword>
<dbReference type="EMBL" id="VNIM01000084">
    <property type="protein sequence ID" value="TVV71567.1"/>
    <property type="molecule type" value="Genomic_DNA"/>
</dbReference>
<proteinExistence type="predicted"/>
<feature type="domain" description="Putative Flp pilus-assembly TadG-like N-terminal" evidence="2">
    <location>
        <begin position="26"/>
        <end position="70"/>
    </location>
</feature>
<dbReference type="SUPFAM" id="SSF53300">
    <property type="entry name" value="vWA-like"/>
    <property type="match status" value="1"/>
</dbReference>
<dbReference type="Gene3D" id="3.40.50.410">
    <property type="entry name" value="von Willebrand factor, type A domain"/>
    <property type="match status" value="2"/>
</dbReference>
<comment type="caution">
    <text evidence="3">The sequence shown here is derived from an EMBL/GenBank/DDBJ whole genome shotgun (WGS) entry which is preliminary data.</text>
</comment>
<protein>
    <submittedName>
        <fullName evidence="3">TadE/TadG family protein</fullName>
    </submittedName>
</protein>
<gene>
    <name evidence="3" type="ORF">FOY91_16560</name>
</gene>
<sequence length="591" mass="64158">MMRADERHDGGTRRAPMTRLARDTRGNVLAITGAAMLPLIALLGSGVDMTRAYMAQARLQQACDSAVLAGRRAMVGGVVDDTVKTEATKFFNFNFPQESWGTTKFVPSITQGPDATVVITASTTIKTTLMKMFGFNTLPLDVTCNAKQDFVNTDIVLVLDTTGSMKDKATSADTDTKIVALRKAVLALYDELASVQTKLETAGLRLRYGVVPFSSGINAGDAIRSVNPNYIVSDSYTYRSRVARYNNVETGKTIAYCTGKGGVTSAPVTSGKTTTYTCSYNFADWTYQPMTYDVSTYVTGALTPTPNQSAQPLRPTDPSLTYTAPPATMPGSIWAGCIEERQTSSSITASSGYTIPDSAEDLDIALVPTNDPATKWKPYWPEVEFLANGAAYDDYQQYYYERTGDPRGYTSRPQVACPVATVKRLQPWSRTALSTYLDQLNPDGGTYHDNGMIWGARLIARTGIFAGDNPETYGSMPVSRQIIYMTDGIIDTGPTLYSTYGLEKWDQRVTGTFTSEDDQPARHNQRFKMMCAATKQMGVSIWVIAFASELTSALSECATSAAQASLSANSASLTAKFVEIGKNIGALRLTQ</sequence>
<keyword evidence="4" id="KW-1185">Reference proteome</keyword>
<dbReference type="InterPro" id="IPR036465">
    <property type="entry name" value="vWFA_dom_sf"/>
</dbReference>
<keyword evidence="1" id="KW-0472">Membrane</keyword>
<evidence type="ECO:0000313" key="4">
    <source>
        <dbReference type="Proteomes" id="UP000318681"/>
    </source>
</evidence>
<feature type="transmembrane region" description="Helical" evidence="1">
    <location>
        <begin position="27"/>
        <end position="47"/>
    </location>
</feature>
<evidence type="ECO:0000256" key="1">
    <source>
        <dbReference type="SAM" id="Phobius"/>
    </source>
</evidence>
<dbReference type="InterPro" id="IPR028087">
    <property type="entry name" value="Tad_N"/>
</dbReference>
<dbReference type="Proteomes" id="UP000318681">
    <property type="component" value="Unassembled WGS sequence"/>
</dbReference>
<keyword evidence="1" id="KW-1133">Transmembrane helix</keyword>